<gene>
    <name evidence="4" type="ORF">DFP72DRAFT_847718</name>
</gene>
<feature type="region of interest" description="Disordered" evidence="2">
    <location>
        <begin position="175"/>
        <end position="195"/>
    </location>
</feature>
<dbReference type="Proteomes" id="UP000521943">
    <property type="component" value="Unassembled WGS sequence"/>
</dbReference>
<sequence>MPAARTQKKVSAARSADCVCNICGEDLNRPADLERHKAVHLPRSERPFKCMMPLVDSQGNESPCPFAANQKGGLNTHQNSRLHLNVKKPCGYEGCTFECTDDAGLCKHRQKKHNILPKARAMRAPKVEALLALGVPVESEPVASRSLSSLSPSSSFTSSASSSSTEFELDFWSHSSTTSSSRTSSPSSCSSTSPRPLTQEATLIIEETSQPYDLGGFLSTPQSLTLGQYDLNVAAEYQMGYNAVNSVPYFPLFCDEPYFPSGYWSALEEACRLQSVPYAVDHHPVGIVRSHSYPY</sequence>
<comment type="caution">
    <text evidence="4">The sequence shown here is derived from an EMBL/GenBank/DDBJ whole genome shotgun (WGS) entry which is preliminary data.</text>
</comment>
<evidence type="ECO:0000256" key="1">
    <source>
        <dbReference type="PROSITE-ProRule" id="PRU00042"/>
    </source>
</evidence>
<proteinExistence type="predicted"/>
<feature type="compositionally biased region" description="Low complexity" evidence="2">
    <location>
        <begin position="175"/>
        <end position="193"/>
    </location>
</feature>
<evidence type="ECO:0000259" key="3">
    <source>
        <dbReference type="PROSITE" id="PS50157"/>
    </source>
</evidence>
<dbReference type="EMBL" id="JACGCI010000031">
    <property type="protein sequence ID" value="KAF6755148.1"/>
    <property type="molecule type" value="Genomic_DNA"/>
</dbReference>
<evidence type="ECO:0000313" key="5">
    <source>
        <dbReference type="Proteomes" id="UP000521943"/>
    </source>
</evidence>
<dbReference type="OrthoDB" id="654211at2759"/>
<dbReference type="PROSITE" id="PS50157">
    <property type="entry name" value="ZINC_FINGER_C2H2_2"/>
    <property type="match status" value="1"/>
</dbReference>
<organism evidence="4 5">
    <name type="scientific">Ephemerocybe angulata</name>
    <dbReference type="NCBI Taxonomy" id="980116"/>
    <lineage>
        <taxon>Eukaryota</taxon>
        <taxon>Fungi</taxon>
        <taxon>Dikarya</taxon>
        <taxon>Basidiomycota</taxon>
        <taxon>Agaricomycotina</taxon>
        <taxon>Agaricomycetes</taxon>
        <taxon>Agaricomycetidae</taxon>
        <taxon>Agaricales</taxon>
        <taxon>Agaricineae</taxon>
        <taxon>Psathyrellaceae</taxon>
        <taxon>Ephemerocybe</taxon>
    </lineage>
</organism>
<keyword evidence="5" id="KW-1185">Reference proteome</keyword>
<accession>A0A8H6M4C0</accession>
<keyword evidence="1" id="KW-0863">Zinc-finger</keyword>
<name>A0A8H6M4C0_9AGAR</name>
<dbReference type="InterPro" id="IPR013087">
    <property type="entry name" value="Znf_C2H2_type"/>
</dbReference>
<feature type="domain" description="C2H2-type" evidence="3">
    <location>
        <begin position="18"/>
        <end position="45"/>
    </location>
</feature>
<dbReference type="PROSITE" id="PS00028">
    <property type="entry name" value="ZINC_FINGER_C2H2_1"/>
    <property type="match status" value="1"/>
</dbReference>
<keyword evidence="1" id="KW-0862">Zinc</keyword>
<evidence type="ECO:0000313" key="4">
    <source>
        <dbReference type="EMBL" id="KAF6755148.1"/>
    </source>
</evidence>
<evidence type="ECO:0000256" key="2">
    <source>
        <dbReference type="SAM" id="MobiDB-lite"/>
    </source>
</evidence>
<dbReference type="GO" id="GO:0008270">
    <property type="term" value="F:zinc ion binding"/>
    <property type="evidence" value="ECO:0007669"/>
    <property type="project" value="UniProtKB-KW"/>
</dbReference>
<dbReference type="Gene3D" id="3.30.160.60">
    <property type="entry name" value="Classic Zinc Finger"/>
    <property type="match status" value="1"/>
</dbReference>
<protein>
    <recommendedName>
        <fullName evidence="3">C2H2-type domain-containing protein</fullName>
    </recommendedName>
</protein>
<reference evidence="4 5" key="1">
    <citation type="submission" date="2020-07" db="EMBL/GenBank/DDBJ databases">
        <title>Comparative genomics of pyrophilous fungi reveals a link between fire events and developmental genes.</title>
        <authorList>
            <consortium name="DOE Joint Genome Institute"/>
            <person name="Steindorff A.S."/>
            <person name="Carver A."/>
            <person name="Calhoun S."/>
            <person name="Stillman K."/>
            <person name="Liu H."/>
            <person name="Lipzen A."/>
            <person name="Pangilinan J."/>
            <person name="Labutti K."/>
            <person name="Bruns T.D."/>
            <person name="Grigoriev I.V."/>
        </authorList>
    </citation>
    <scope>NUCLEOTIDE SEQUENCE [LARGE SCALE GENOMIC DNA]</scope>
    <source>
        <strain evidence="4 5">CBS 144469</strain>
    </source>
</reference>
<dbReference type="SMART" id="SM00355">
    <property type="entry name" value="ZnF_C2H2"/>
    <property type="match status" value="2"/>
</dbReference>
<keyword evidence="1" id="KW-0479">Metal-binding</keyword>
<dbReference type="AlphaFoldDB" id="A0A8H6M4C0"/>